<dbReference type="AlphaFoldDB" id="A0A9P6PLP8"/>
<dbReference type="OrthoDB" id="2431359at2759"/>
<feature type="compositionally biased region" description="Polar residues" evidence="1">
    <location>
        <begin position="240"/>
        <end position="256"/>
    </location>
</feature>
<feature type="region of interest" description="Disordered" evidence="1">
    <location>
        <begin position="59"/>
        <end position="82"/>
    </location>
</feature>
<sequence>MIFKSKHGASSATTSKLPFVPMSIAQTIAAGAASGNGKDHIRVKDDTPNPARIRATATKASLTLSSDSSSSELSTTSTSSTAEIDGLEHVAALDTRPAHREFVQGTEGIVVGLAMIPTSPPKTTFKNQSYEHCEQSDGEELTPRMSSDIALKQSIIAKSSKLGSVPGHSRAIVHDHMDDQDNVQPRMQPNSSDSSPSLSSLSSSSSKSKQEDSHGMSRHCDHASIRSVFSSVAGSRQSLISSPTSHAAISPTSVRTSPEPATPSASVSFPSPPSAIPTASTTASARPKSGFASLPLQYWRNRVNQSPPHQIPESTATPTSSFAQNLTSTFTKKKKAQIPTIVLHPDEEDGELPRVLTQKDIDYLTTMPPAPLRPLTQPWDDIPEEGEYNYGFNEDYAYDDYHDPHHPHHRYSQEYYDRPVRDSHGSKLPSDQSGYLNEEIRDIGEHGSQGPFALDVPINLDVDTQELDNVP</sequence>
<accession>A0A9P6PLP8</accession>
<evidence type="ECO:0000313" key="2">
    <source>
        <dbReference type="EMBL" id="KAG0248395.1"/>
    </source>
</evidence>
<gene>
    <name evidence="2" type="ORF">BG011_000128</name>
</gene>
<keyword evidence="3" id="KW-1185">Reference proteome</keyword>
<comment type="caution">
    <text evidence="2">The sequence shown here is derived from an EMBL/GenBank/DDBJ whole genome shotgun (WGS) entry which is preliminary data.</text>
</comment>
<name>A0A9P6PLP8_9FUNG</name>
<feature type="compositionally biased region" description="Low complexity" evidence="1">
    <location>
        <begin position="276"/>
        <end position="285"/>
    </location>
</feature>
<dbReference type="EMBL" id="JAAAJA010001010">
    <property type="protein sequence ID" value="KAG0248395.1"/>
    <property type="molecule type" value="Genomic_DNA"/>
</dbReference>
<dbReference type="Proteomes" id="UP000726737">
    <property type="component" value="Unassembled WGS sequence"/>
</dbReference>
<feature type="region of interest" description="Disordered" evidence="1">
    <location>
        <begin position="122"/>
        <end position="143"/>
    </location>
</feature>
<protein>
    <submittedName>
        <fullName evidence="2">Uncharacterized protein</fullName>
    </submittedName>
</protein>
<feature type="compositionally biased region" description="Low complexity" evidence="1">
    <location>
        <begin position="191"/>
        <end position="207"/>
    </location>
</feature>
<organism evidence="2 3">
    <name type="scientific">Mortierella polycephala</name>
    <dbReference type="NCBI Taxonomy" id="41804"/>
    <lineage>
        <taxon>Eukaryota</taxon>
        <taxon>Fungi</taxon>
        <taxon>Fungi incertae sedis</taxon>
        <taxon>Mucoromycota</taxon>
        <taxon>Mortierellomycotina</taxon>
        <taxon>Mortierellomycetes</taxon>
        <taxon>Mortierellales</taxon>
        <taxon>Mortierellaceae</taxon>
        <taxon>Mortierella</taxon>
    </lineage>
</organism>
<evidence type="ECO:0000313" key="3">
    <source>
        <dbReference type="Proteomes" id="UP000726737"/>
    </source>
</evidence>
<proteinExistence type="predicted"/>
<feature type="region of interest" description="Disordered" evidence="1">
    <location>
        <begin position="419"/>
        <end position="471"/>
    </location>
</feature>
<feature type="region of interest" description="Disordered" evidence="1">
    <location>
        <begin position="240"/>
        <end position="288"/>
    </location>
</feature>
<feature type="region of interest" description="Disordered" evidence="1">
    <location>
        <begin position="180"/>
        <end position="219"/>
    </location>
</feature>
<reference evidence="2" key="1">
    <citation type="journal article" date="2020" name="Fungal Divers.">
        <title>Resolving the Mortierellaceae phylogeny through synthesis of multi-gene phylogenetics and phylogenomics.</title>
        <authorList>
            <person name="Vandepol N."/>
            <person name="Liber J."/>
            <person name="Desiro A."/>
            <person name="Na H."/>
            <person name="Kennedy M."/>
            <person name="Barry K."/>
            <person name="Grigoriev I.V."/>
            <person name="Miller A.N."/>
            <person name="O'Donnell K."/>
            <person name="Stajich J.E."/>
            <person name="Bonito G."/>
        </authorList>
    </citation>
    <scope>NUCLEOTIDE SEQUENCE</scope>
    <source>
        <strain evidence="2">KOD948</strain>
    </source>
</reference>
<evidence type="ECO:0000256" key="1">
    <source>
        <dbReference type="SAM" id="MobiDB-lite"/>
    </source>
</evidence>
<feature type="compositionally biased region" description="Basic and acidic residues" evidence="1">
    <location>
        <begin position="208"/>
        <end position="219"/>
    </location>
</feature>